<keyword evidence="2" id="KW-0547">Nucleotide-binding</keyword>
<evidence type="ECO:0000256" key="3">
    <source>
        <dbReference type="ARBA" id="ARBA00022801"/>
    </source>
</evidence>
<dbReference type="InterPro" id="IPR004130">
    <property type="entry name" value="Gpn"/>
</dbReference>
<name>A0ABN2ZAZ4_9ACTN</name>
<dbReference type="Proteomes" id="UP001501020">
    <property type="component" value="Unassembled WGS sequence"/>
</dbReference>
<dbReference type="SUPFAM" id="SSF52540">
    <property type="entry name" value="P-loop containing nucleoside triphosphate hydrolases"/>
    <property type="match status" value="1"/>
</dbReference>
<dbReference type="EMBL" id="BAAAMR010000028">
    <property type="protein sequence ID" value="GAA2139467.1"/>
    <property type="molecule type" value="Genomic_DNA"/>
</dbReference>
<dbReference type="RefSeq" id="WP_344267930.1">
    <property type="nucleotide sequence ID" value="NZ_BAAAMR010000028.1"/>
</dbReference>
<comment type="similarity">
    <text evidence="1">Belongs to the GPN-loop GTPase family.</text>
</comment>
<dbReference type="InterPro" id="IPR052705">
    <property type="entry name" value="Gliding_Motility_GTPase"/>
</dbReference>
<dbReference type="CDD" id="cd00882">
    <property type="entry name" value="Ras_like_GTPase"/>
    <property type="match status" value="1"/>
</dbReference>
<accession>A0ABN2ZAZ4</accession>
<evidence type="ECO:0000313" key="6">
    <source>
        <dbReference type="EMBL" id="GAA2139467.1"/>
    </source>
</evidence>
<comment type="caution">
    <text evidence="6">The sequence shown here is derived from an EMBL/GenBank/DDBJ whole genome shotgun (WGS) entry which is preliminary data.</text>
</comment>
<evidence type="ECO:0000256" key="2">
    <source>
        <dbReference type="ARBA" id="ARBA00022741"/>
    </source>
</evidence>
<dbReference type="InterPro" id="IPR027417">
    <property type="entry name" value="P-loop_NTPase"/>
</dbReference>
<feature type="region of interest" description="Disordered" evidence="5">
    <location>
        <begin position="208"/>
        <end position="230"/>
    </location>
</feature>
<keyword evidence="7" id="KW-1185">Reference proteome</keyword>
<protein>
    <submittedName>
        <fullName evidence="6">ATP/GTP-binding protein</fullName>
    </submittedName>
</protein>
<organism evidence="6 7">
    <name type="scientific">Actinomadura napierensis</name>
    <dbReference type="NCBI Taxonomy" id="267854"/>
    <lineage>
        <taxon>Bacteria</taxon>
        <taxon>Bacillati</taxon>
        <taxon>Actinomycetota</taxon>
        <taxon>Actinomycetes</taxon>
        <taxon>Streptosporangiales</taxon>
        <taxon>Thermomonosporaceae</taxon>
        <taxon>Actinomadura</taxon>
    </lineage>
</organism>
<feature type="region of interest" description="Disordered" evidence="5">
    <location>
        <begin position="1"/>
        <end position="24"/>
    </location>
</feature>
<evidence type="ECO:0000313" key="7">
    <source>
        <dbReference type="Proteomes" id="UP001501020"/>
    </source>
</evidence>
<reference evidence="6 7" key="1">
    <citation type="journal article" date="2019" name="Int. J. Syst. Evol. Microbiol.">
        <title>The Global Catalogue of Microorganisms (GCM) 10K type strain sequencing project: providing services to taxonomists for standard genome sequencing and annotation.</title>
        <authorList>
            <consortium name="The Broad Institute Genomics Platform"/>
            <consortium name="The Broad Institute Genome Sequencing Center for Infectious Disease"/>
            <person name="Wu L."/>
            <person name="Ma J."/>
        </authorList>
    </citation>
    <scope>NUCLEOTIDE SEQUENCE [LARGE SCALE GENOMIC DNA]</scope>
    <source>
        <strain evidence="6 7">JCM 13850</strain>
    </source>
</reference>
<dbReference type="PANTHER" id="PTHR42708:SF1">
    <property type="entry name" value="GLIDING MOTILITY PROTEIN MGLA"/>
    <property type="match status" value="1"/>
</dbReference>
<evidence type="ECO:0000256" key="4">
    <source>
        <dbReference type="ARBA" id="ARBA00023134"/>
    </source>
</evidence>
<dbReference type="PANTHER" id="PTHR42708">
    <property type="entry name" value="ATP/GTP-BINDING PROTEIN-RELATED"/>
    <property type="match status" value="1"/>
</dbReference>
<proteinExistence type="inferred from homology"/>
<sequence length="230" mass="24603">MNSARSDPPPPPGPLDDAAEHDERDDGPRVALKILVAGGFGVGKTTLVGAVSEIRPLRTEEALTDAGAAVDDLDGVAAKTTTTVAMDFGRITLRDGVAIYLFGTPGQERFWFMWNELSRGALGAVVLADTRRLMASFASIDYFEQKGTPFVVAVNCFDEADRYEPPEIRSALDIEPHVPVLLCDARRNGSAKQVLVALVEHALRIAGAGSSRAPSEPGPRPWPTPARAEN</sequence>
<keyword evidence="3" id="KW-0378">Hydrolase</keyword>
<gene>
    <name evidence="6" type="ORF">GCM10009727_35920</name>
</gene>
<evidence type="ECO:0000256" key="1">
    <source>
        <dbReference type="ARBA" id="ARBA00005290"/>
    </source>
</evidence>
<dbReference type="Gene3D" id="3.40.50.300">
    <property type="entry name" value="P-loop containing nucleotide triphosphate hydrolases"/>
    <property type="match status" value="1"/>
</dbReference>
<keyword evidence="4" id="KW-0342">GTP-binding</keyword>
<evidence type="ECO:0000256" key="5">
    <source>
        <dbReference type="SAM" id="MobiDB-lite"/>
    </source>
</evidence>
<dbReference type="Pfam" id="PF03029">
    <property type="entry name" value="ATP_bind_1"/>
    <property type="match status" value="1"/>
</dbReference>